<sequence>MSTFGYSIFCEKEYLMRIRDSVGKILFLVSICGLVVMVTSSLLVAQESAGPKVGVFDGERVLAESEVGQEAVALLNQLQEQRVVELQAQQAEINTIRQQALSAAAGSAEAAQLERQMEDRALQYQRLEQDVQQELGQRQAELVEPITQIVRQIIDTMGREDGYALIFNIGQSGLVFFNPAIDVTEEIIRRVNVVEPGGS</sequence>
<keyword evidence="3" id="KW-0812">Transmembrane</keyword>
<reference evidence="4" key="1">
    <citation type="submission" date="2018-05" db="EMBL/GenBank/DDBJ databases">
        <authorList>
            <person name="Lanie J.A."/>
            <person name="Ng W.-L."/>
            <person name="Kazmierczak K.M."/>
            <person name="Andrzejewski T.M."/>
            <person name="Davidsen T.M."/>
            <person name="Wayne K.J."/>
            <person name="Tettelin H."/>
            <person name="Glass J.I."/>
            <person name="Rusch D."/>
            <person name="Podicherti R."/>
            <person name="Tsui H.-C.T."/>
            <person name="Winkler M.E."/>
        </authorList>
    </citation>
    <scope>NUCLEOTIDE SEQUENCE</scope>
</reference>
<dbReference type="GO" id="GO:0050821">
    <property type="term" value="P:protein stabilization"/>
    <property type="evidence" value="ECO:0007669"/>
    <property type="project" value="TreeGrafter"/>
</dbReference>
<dbReference type="SUPFAM" id="SSF111384">
    <property type="entry name" value="OmpH-like"/>
    <property type="match status" value="1"/>
</dbReference>
<evidence type="ECO:0000256" key="3">
    <source>
        <dbReference type="SAM" id="Phobius"/>
    </source>
</evidence>
<feature type="transmembrane region" description="Helical" evidence="3">
    <location>
        <begin position="25"/>
        <end position="45"/>
    </location>
</feature>
<keyword evidence="3" id="KW-0472">Membrane</keyword>
<protein>
    <recommendedName>
        <fullName evidence="5">OmpH family outer membrane protein</fullName>
    </recommendedName>
</protein>
<dbReference type="InterPro" id="IPR024930">
    <property type="entry name" value="Skp_dom_sf"/>
</dbReference>
<dbReference type="EMBL" id="UINC01011349">
    <property type="protein sequence ID" value="SVA50143.1"/>
    <property type="molecule type" value="Genomic_DNA"/>
</dbReference>
<proteinExistence type="inferred from homology"/>
<accession>A0A381WDX8</accession>
<dbReference type="Gene3D" id="3.30.910.20">
    <property type="entry name" value="Skp domain"/>
    <property type="match status" value="1"/>
</dbReference>
<keyword evidence="3" id="KW-1133">Transmembrane helix</keyword>
<evidence type="ECO:0000256" key="2">
    <source>
        <dbReference type="ARBA" id="ARBA00022729"/>
    </source>
</evidence>
<dbReference type="InterPro" id="IPR005632">
    <property type="entry name" value="Chaperone_Skp"/>
</dbReference>
<evidence type="ECO:0008006" key="5">
    <source>
        <dbReference type="Google" id="ProtNLM"/>
    </source>
</evidence>
<dbReference type="SMART" id="SM00935">
    <property type="entry name" value="OmpH"/>
    <property type="match status" value="1"/>
</dbReference>
<dbReference type="Pfam" id="PF03938">
    <property type="entry name" value="OmpH"/>
    <property type="match status" value="1"/>
</dbReference>
<comment type="similarity">
    <text evidence="1">Belongs to the Skp family.</text>
</comment>
<organism evidence="4">
    <name type="scientific">marine metagenome</name>
    <dbReference type="NCBI Taxonomy" id="408172"/>
    <lineage>
        <taxon>unclassified sequences</taxon>
        <taxon>metagenomes</taxon>
        <taxon>ecological metagenomes</taxon>
    </lineage>
</organism>
<gene>
    <name evidence="4" type="ORF">METZ01_LOCUS102997</name>
</gene>
<evidence type="ECO:0000256" key="1">
    <source>
        <dbReference type="ARBA" id="ARBA00009091"/>
    </source>
</evidence>
<dbReference type="PANTHER" id="PTHR35089">
    <property type="entry name" value="CHAPERONE PROTEIN SKP"/>
    <property type="match status" value="1"/>
</dbReference>
<keyword evidence="2" id="KW-0732">Signal</keyword>
<dbReference type="GO" id="GO:0051082">
    <property type="term" value="F:unfolded protein binding"/>
    <property type="evidence" value="ECO:0007669"/>
    <property type="project" value="InterPro"/>
</dbReference>
<dbReference type="GO" id="GO:0005829">
    <property type="term" value="C:cytosol"/>
    <property type="evidence" value="ECO:0007669"/>
    <property type="project" value="TreeGrafter"/>
</dbReference>
<dbReference type="AlphaFoldDB" id="A0A381WDX8"/>
<dbReference type="PANTHER" id="PTHR35089:SF1">
    <property type="entry name" value="CHAPERONE PROTEIN SKP"/>
    <property type="match status" value="1"/>
</dbReference>
<evidence type="ECO:0000313" key="4">
    <source>
        <dbReference type="EMBL" id="SVA50143.1"/>
    </source>
</evidence>
<name>A0A381WDX8_9ZZZZ</name>